<dbReference type="Proteomes" id="UP001165060">
    <property type="component" value="Unassembled WGS sequence"/>
</dbReference>
<dbReference type="PANTHER" id="PTHR10846">
    <property type="entry name" value="SODIUM/POTASSIUM/CALCIUM EXCHANGER"/>
    <property type="match status" value="1"/>
</dbReference>
<evidence type="ECO:0000256" key="8">
    <source>
        <dbReference type="SAM" id="Phobius"/>
    </source>
</evidence>
<organism evidence="10 11">
    <name type="scientific">Tetraparma gracilis</name>
    <dbReference type="NCBI Taxonomy" id="2962635"/>
    <lineage>
        <taxon>Eukaryota</taxon>
        <taxon>Sar</taxon>
        <taxon>Stramenopiles</taxon>
        <taxon>Ochrophyta</taxon>
        <taxon>Bolidophyceae</taxon>
        <taxon>Parmales</taxon>
        <taxon>Triparmaceae</taxon>
        <taxon>Tetraparma</taxon>
    </lineage>
</organism>
<proteinExistence type="inferred from homology"/>
<feature type="transmembrane region" description="Helical" evidence="8">
    <location>
        <begin position="220"/>
        <end position="237"/>
    </location>
</feature>
<evidence type="ECO:0000259" key="9">
    <source>
        <dbReference type="Pfam" id="PF01699"/>
    </source>
</evidence>
<protein>
    <recommendedName>
        <fullName evidence="9">Sodium/calcium exchanger membrane region domain-containing protein</fullName>
    </recommendedName>
</protein>
<keyword evidence="3" id="KW-0813">Transport</keyword>
<feature type="transmembrane region" description="Helical" evidence="8">
    <location>
        <begin position="480"/>
        <end position="500"/>
    </location>
</feature>
<evidence type="ECO:0000256" key="3">
    <source>
        <dbReference type="ARBA" id="ARBA00022449"/>
    </source>
</evidence>
<dbReference type="PANTHER" id="PTHR10846:SF8">
    <property type="entry name" value="INNER MEMBRANE PROTEIN YRBG"/>
    <property type="match status" value="1"/>
</dbReference>
<evidence type="ECO:0000256" key="1">
    <source>
        <dbReference type="ARBA" id="ARBA00004141"/>
    </source>
</evidence>
<sequence>MGLGALSLCGILAVEYFKSGNTFRPSGGGLSMRRLDDVEFEETDLDELVDEATEEALEDLVSTPPTSHCTCAPPPNTNAQHLTGVHNGTCMGLHGLPELTGGVDGANVAKSIFFILWAFVGLAIVCDEFFQPSLEAISEALHLSPDVAGATFLAAGSSAPELFTSLADAFGEASSIGMGTIVGSAMFNILVIVALSAAIAGKGGGSLAIDYRPVARDVGFYTYSILLCWIFFADGVIELYEAAIMWISYLFYIMFMVFNEKYLAMLPPPASASYKVSPDEKTAAEAAAKALEGTLGGDSSTTEGGGEGEKKEGGDDDDDENESRFALPESPGDWPMYILGFPLLVLFTITIPDCATKKFEKWYVVSFIMSILWIGVLCHVMVEFAVGVACILKVEPVIMGILVLAIGTSVPDAIGSMIAARNGEADMAIANAVGSNVFDVLLGLGFPWFLAVIIKKKEFQEMVDLGTLEKVGFPVAKDGIQVAVLILFCTVILFVGVLAVNKWQMNTKVGMGLLGLYFLYVIYTIVSA</sequence>
<feature type="region of interest" description="Disordered" evidence="7">
    <location>
        <begin position="294"/>
        <end position="329"/>
    </location>
</feature>
<feature type="transmembrane region" description="Helical" evidence="8">
    <location>
        <begin position="432"/>
        <end position="454"/>
    </location>
</feature>
<keyword evidence="5 8" id="KW-1133">Transmembrane helix</keyword>
<dbReference type="EMBL" id="BRYB01000103">
    <property type="protein sequence ID" value="GMI22829.1"/>
    <property type="molecule type" value="Genomic_DNA"/>
</dbReference>
<feature type="transmembrane region" description="Helical" evidence="8">
    <location>
        <begin position="509"/>
        <end position="526"/>
    </location>
</feature>
<feature type="transmembrane region" description="Helical" evidence="8">
    <location>
        <begin position="398"/>
        <end position="420"/>
    </location>
</feature>
<keyword evidence="6 8" id="KW-0472">Membrane</keyword>
<evidence type="ECO:0000313" key="10">
    <source>
        <dbReference type="EMBL" id="GMI22829.1"/>
    </source>
</evidence>
<feature type="transmembrane region" description="Helical" evidence="8">
    <location>
        <begin position="363"/>
        <end position="386"/>
    </location>
</feature>
<comment type="subcellular location">
    <subcellularLocation>
        <location evidence="1">Membrane</location>
        <topology evidence="1">Multi-pass membrane protein</topology>
    </subcellularLocation>
</comment>
<evidence type="ECO:0000256" key="2">
    <source>
        <dbReference type="ARBA" id="ARBA00005364"/>
    </source>
</evidence>
<feature type="transmembrane region" description="Helical" evidence="8">
    <location>
        <begin position="181"/>
        <end position="200"/>
    </location>
</feature>
<dbReference type="InterPro" id="IPR004837">
    <property type="entry name" value="NaCa_Exmemb"/>
</dbReference>
<name>A0ABQ6MB43_9STRA</name>
<reference evidence="10 11" key="1">
    <citation type="journal article" date="2023" name="Commun. Biol.">
        <title>Genome analysis of Parmales, the sister group of diatoms, reveals the evolutionary specialization of diatoms from phago-mixotrophs to photoautotrophs.</title>
        <authorList>
            <person name="Ban H."/>
            <person name="Sato S."/>
            <person name="Yoshikawa S."/>
            <person name="Yamada K."/>
            <person name="Nakamura Y."/>
            <person name="Ichinomiya M."/>
            <person name="Sato N."/>
            <person name="Blanc-Mathieu R."/>
            <person name="Endo H."/>
            <person name="Kuwata A."/>
            <person name="Ogata H."/>
        </authorList>
    </citation>
    <scope>NUCLEOTIDE SEQUENCE [LARGE SCALE GENOMIC DNA]</scope>
</reference>
<feature type="domain" description="Sodium/calcium exchanger membrane region" evidence="9">
    <location>
        <begin position="363"/>
        <end position="525"/>
    </location>
</feature>
<evidence type="ECO:0000256" key="7">
    <source>
        <dbReference type="SAM" id="MobiDB-lite"/>
    </source>
</evidence>
<gene>
    <name evidence="10" type="ORF">TeGR_g6455</name>
</gene>
<keyword evidence="3" id="KW-0050">Antiport</keyword>
<keyword evidence="4 8" id="KW-0812">Transmembrane</keyword>
<dbReference type="InterPro" id="IPR044880">
    <property type="entry name" value="NCX_ion-bd_dom_sf"/>
</dbReference>
<accession>A0ABQ6MB43</accession>
<keyword evidence="11" id="KW-1185">Reference proteome</keyword>
<evidence type="ECO:0000256" key="4">
    <source>
        <dbReference type="ARBA" id="ARBA00022692"/>
    </source>
</evidence>
<evidence type="ECO:0000256" key="5">
    <source>
        <dbReference type="ARBA" id="ARBA00022989"/>
    </source>
</evidence>
<dbReference type="NCBIfam" id="TIGR00367">
    <property type="entry name" value="calcium/sodium antiporter"/>
    <property type="match status" value="1"/>
</dbReference>
<feature type="domain" description="Sodium/calcium exchanger membrane region" evidence="9">
    <location>
        <begin position="113"/>
        <end position="257"/>
    </location>
</feature>
<comment type="caution">
    <text evidence="10">The sequence shown here is derived from an EMBL/GenBank/DDBJ whole genome shotgun (WGS) entry which is preliminary data.</text>
</comment>
<dbReference type="Gene3D" id="1.20.1420.30">
    <property type="entry name" value="NCX, central ion-binding region"/>
    <property type="match status" value="2"/>
</dbReference>
<evidence type="ECO:0000313" key="11">
    <source>
        <dbReference type="Proteomes" id="UP001165060"/>
    </source>
</evidence>
<dbReference type="InterPro" id="IPR004481">
    <property type="entry name" value="K/Na/Ca-exchanger"/>
</dbReference>
<evidence type="ECO:0000256" key="6">
    <source>
        <dbReference type="ARBA" id="ARBA00023136"/>
    </source>
</evidence>
<dbReference type="Pfam" id="PF01699">
    <property type="entry name" value="Na_Ca_ex"/>
    <property type="match status" value="2"/>
</dbReference>
<comment type="similarity">
    <text evidence="2">Belongs to the Ca(2+):cation antiporter (CaCA) (TC 2.A.19) family. SLC24A subfamily.</text>
</comment>
<feature type="transmembrane region" description="Helical" evidence="8">
    <location>
        <begin position="244"/>
        <end position="264"/>
    </location>
</feature>